<proteinExistence type="predicted"/>
<evidence type="ECO:0000256" key="2">
    <source>
        <dbReference type="SAM" id="SignalP"/>
    </source>
</evidence>
<name>A0A250B323_9GAMM</name>
<dbReference type="SUPFAM" id="SSF53807">
    <property type="entry name" value="Helical backbone' metal receptor"/>
    <property type="match status" value="1"/>
</dbReference>
<feature type="coiled-coil region" evidence="1">
    <location>
        <begin position="169"/>
        <end position="196"/>
    </location>
</feature>
<sequence>MMWHLILCMALLAASAASPARSLVLTNCGQQWHFDRVPERTIVYSHSTLENLLALELDASIISVVGYSKEQDIAPSPWTAAAKLKARFDSAPWSGEALLAARPDFIYSGSFYWFNSPETPNRHRLAGWGIATWLSESVCHGLQSGLQTPLTFAGIFAEVRNIARIYGVQPRAENLIQQLQRQVDTERQKARQLPAQRILWWYSGIGTPFVAGSHGAPALLTDAIGSQNVFADSPELWPAISWEVIAERDPDLLIIGDLRRAQPGDSAQEKIAFLENNPLTAGMKAVREKRYIILPGYDMDPSVRSILALKRLVSQMRSLTEEDENGFSSP</sequence>
<dbReference type="Proteomes" id="UP000217182">
    <property type="component" value="Chromosome"/>
</dbReference>
<gene>
    <name evidence="4" type="ORF">AWC35_15110</name>
</gene>
<dbReference type="InterPro" id="IPR002491">
    <property type="entry name" value="ABC_transptr_periplasmic_BD"/>
</dbReference>
<feature type="domain" description="Fe/B12 periplasmic-binding" evidence="3">
    <location>
        <begin position="40"/>
        <end position="324"/>
    </location>
</feature>
<dbReference type="Pfam" id="PF01497">
    <property type="entry name" value="Peripla_BP_2"/>
    <property type="match status" value="1"/>
</dbReference>
<dbReference type="PANTHER" id="PTHR30535">
    <property type="entry name" value="VITAMIN B12-BINDING PROTEIN"/>
    <property type="match status" value="1"/>
</dbReference>
<dbReference type="EMBL" id="CP014136">
    <property type="protein sequence ID" value="ATA20564.1"/>
    <property type="molecule type" value="Genomic_DNA"/>
</dbReference>
<evidence type="ECO:0000313" key="4">
    <source>
        <dbReference type="EMBL" id="ATA20564.1"/>
    </source>
</evidence>
<organism evidence="4 5">
    <name type="scientific">Gibbsiella quercinecans</name>
    <dbReference type="NCBI Taxonomy" id="929813"/>
    <lineage>
        <taxon>Bacteria</taxon>
        <taxon>Pseudomonadati</taxon>
        <taxon>Pseudomonadota</taxon>
        <taxon>Gammaproteobacteria</taxon>
        <taxon>Enterobacterales</taxon>
        <taxon>Yersiniaceae</taxon>
        <taxon>Gibbsiella</taxon>
    </lineage>
</organism>
<evidence type="ECO:0000313" key="5">
    <source>
        <dbReference type="Proteomes" id="UP000217182"/>
    </source>
</evidence>
<feature type="signal peptide" evidence="2">
    <location>
        <begin position="1"/>
        <end position="20"/>
    </location>
</feature>
<keyword evidence="2" id="KW-0732">Signal</keyword>
<keyword evidence="1" id="KW-0175">Coiled coil</keyword>
<dbReference type="OrthoDB" id="9797850at2"/>
<dbReference type="AlphaFoldDB" id="A0A250B323"/>
<dbReference type="KEGG" id="gqu:AWC35_15110"/>
<dbReference type="PROSITE" id="PS50983">
    <property type="entry name" value="FE_B12_PBP"/>
    <property type="match status" value="1"/>
</dbReference>
<dbReference type="Gene3D" id="3.40.50.1980">
    <property type="entry name" value="Nitrogenase molybdenum iron protein domain"/>
    <property type="match status" value="2"/>
</dbReference>
<evidence type="ECO:0000256" key="1">
    <source>
        <dbReference type="SAM" id="Coils"/>
    </source>
</evidence>
<dbReference type="RefSeq" id="WP_095847151.1">
    <property type="nucleotide sequence ID" value="NZ_CP014136.1"/>
</dbReference>
<dbReference type="PANTHER" id="PTHR30535:SF7">
    <property type="entry name" value="IRON(III) DICITRATE-BINDING PROTEIN"/>
    <property type="match status" value="1"/>
</dbReference>
<protein>
    <submittedName>
        <fullName evidence="4">ABC transporter substrate-binding protein</fullName>
    </submittedName>
</protein>
<accession>A0A250B323</accession>
<reference evidence="4 5" key="1">
    <citation type="submission" date="2016-01" db="EMBL/GenBank/DDBJ databases">
        <authorList>
            <person name="Oliw E.H."/>
        </authorList>
    </citation>
    <scope>NUCLEOTIDE SEQUENCE [LARGE SCALE GENOMIC DNA]</scope>
    <source>
        <strain evidence="4 5">FRB97</strain>
    </source>
</reference>
<keyword evidence="5" id="KW-1185">Reference proteome</keyword>
<feature type="chain" id="PRO_5012151274" evidence="2">
    <location>
        <begin position="21"/>
        <end position="330"/>
    </location>
</feature>
<dbReference type="InterPro" id="IPR050902">
    <property type="entry name" value="ABC_Transporter_SBP"/>
</dbReference>
<evidence type="ECO:0000259" key="3">
    <source>
        <dbReference type="PROSITE" id="PS50983"/>
    </source>
</evidence>